<dbReference type="eggNOG" id="ENOG5031FY1">
    <property type="taxonomic scope" value="Bacteria"/>
</dbReference>
<evidence type="ECO:0000313" key="2">
    <source>
        <dbReference type="EMBL" id="EGB15578.1"/>
    </source>
</evidence>
<evidence type="ECO:0000313" key="3">
    <source>
        <dbReference type="Proteomes" id="UP000007845"/>
    </source>
</evidence>
<reference evidence="2 3" key="1">
    <citation type="journal article" date="2011" name="J. Bacteriol.">
        <title>Genome sequence of the mercury-methylating strain Desulfovibrio desulfuricans ND132.</title>
        <authorList>
            <person name="Brown S.D."/>
            <person name="Gilmour C.C."/>
            <person name="Kucken A.M."/>
            <person name="Wall J.D."/>
            <person name="Elias D.A."/>
            <person name="Brandt C.C."/>
            <person name="Podar M."/>
            <person name="Chertkov O."/>
            <person name="Held B."/>
            <person name="Bruce D.C."/>
            <person name="Detter J.C."/>
            <person name="Tapia R."/>
            <person name="Han C.S."/>
            <person name="Goodwin L.A."/>
            <person name="Cheng J.F."/>
            <person name="Pitluck S."/>
            <person name="Woyke T."/>
            <person name="Mikhailova N."/>
            <person name="Ivanova N.N."/>
            <person name="Han J."/>
            <person name="Lucas S."/>
            <person name="Lapidus A.L."/>
            <person name="Land M.L."/>
            <person name="Hauser L.J."/>
            <person name="Palumbo A.V."/>
        </authorList>
    </citation>
    <scope>NUCLEOTIDE SEQUENCE [LARGE SCALE GENOMIC DNA]</scope>
    <source>
        <strain evidence="2 3">ND132</strain>
    </source>
</reference>
<proteinExistence type="predicted"/>
<organism evidence="2 3">
    <name type="scientific">Pseudodesulfovibrio mercurii</name>
    <dbReference type="NCBI Taxonomy" id="641491"/>
    <lineage>
        <taxon>Bacteria</taxon>
        <taxon>Pseudomonadati</taxon>
        <taxon>Thermodesulfobacteriota</taxon>
        <taxon>Desulfovibrionia</taxon>
        <taxon>Desulfovibrionales</taxon>
        <taxon>Desulfovibrionaceae</taxon>
    </lineage>
</organism>
<keyword evidence="3" id="KW-1185">Reference proteome</keyword>
<protein>
    <submittedName>
        <fullName evidence="2">Uncharacterized protein</fullName>
    </submittedName>
</protein>
<evidence type="ECO:0000256" key="1">
    <source>
        <dbReference type="SAM" id="MobiDB-lite"/>
    </source>
</evidence>
<name>F0JC05_9BACT</name>
<dbReference type="STRING" id="641491.DND132_2375"/>
<accession>F0JC05</accession>
<feature type="region of interest" description="Disordered" evidence="1">
    <location>
        <begin position="23"/>
        <end position="97"/>
    </location>
</feature>
<dbReference type="Proteomes" id="UP000007845">
    <property type="component" value="Chromosome"/>
</dbReference>
<sequence length="97" mass="10542">MGGSEQLLGTVFGGLTNLLGVAVGGSQDDALKEEREARAREEARKETEERRRDRDKVLEAREVEDKRGSESLLSQGAASLTEDPEVSARALKTKLGE</sequence>
<dbReference type="AlphaFoldDB" id="F0JC05"/>
<dbReference type="RefSeq" id="WP_014323004.1">
    <property type="nucleotide sequence ID" value="NC_016803.1"/>
</dbReference>
<dbReference type="KEGG" id="ddn:DND132_2375"/>
<feature type="compositionally biased region" description="Basic and acidic residues" evidence="1">
    <location>
        <begin position="29"/>
        <end position="69"/>
    </location>
</feature>
<dbReference type="EMBL" id="CP003220">
    <property type="protein sequence ID" value="EGB15578.1"/>
    <property type="molecule type" value="Genomic_DNA"/>
</dbReference>
<dbReference type="HOGENOM" id="CLU_2342177_0_0_7"/>
<gene>
    <name evidence="2" type="ORF">DND132_2375</name>
</gene>